<feature type="compositionally biased region" description="Basic and acidic residues" evidence="1">
    <location>
        <begin position="18"/>
        <end position="31"/>
    </location>
</feature>
<proteinExistence type="predicted"/>
<organism evidence="2 3">
    <name type="scientific">Trifolium medium</name>
    <dbReference type="NCBI Taxonomy" id="97028"/>
    <lineage>
        <taxon>Eukaryota</taxon>
        <taxon>Viridiplantae</taxon>
        <taxon>Streptophyta</taxon>
        <taxon>Embryophyta</taxon>
        <taxon>Tracheophyta</taxon>
        <taxon>Spermatophyta</taxon>
        <taxon>Magnoliopsida</taxon>
        <taxon>eudicotyledons</taxon>
        <taxon>Gunneridae</taxon>
        <taxon>Pentapetalae</taxon>
        <taxon>rosids</taxon>
        <taxon>fabids</taxon>
        <taxon>Fabales</taxon>
        <taxon>Fabaceae</taxon>
        <taxon>Papilionoideae</taxon>
        <taxon>50 kb inversion clade</taxon>
        <taxon>NPAAA clade</taxon>
        <taxon>Hologalegina</taxon>
        <taxon>IRL clade</taxon>
        <taxon>Trifolieae</taxon>
        <taxon>Trifolium</taxon>
    </lineage>
</organism>
<dbReference type="AlphaFoldDB" id="A0A392VS52"/>
<name>A0A392VS52_9FABA</name>
<evidence type="ECO:0000313" key="2">
    <source>
        <dbReference type="EMBL" id="MCI91214.1"/>
    </source>
</evidence>
<evidence type="ECO:0000313" key="3">
    <source>
        <dbReference type="Proteomes" id="UP000265520"/>
    </source>
</evidence>
<dbReference type="EMBL" id="LXQA011265932">
    <property type="protein sequence ID" value="MCI91214.1"/>
    <property type="molecule type" value="Genomic_DNA"/>
</dbReference>
<reference evidence="2 3" key="1">
    <citation type="journal article" date="2018" name="Front. Plant Sci.">
        <title>Red Clover (Trifolium pratense) and Zigzag Clover (T. medium) - A Picture of Genomic Similarities and Differences.</title>
        <authorList>
            <person name="Dluhosova J."/>
            <person name="Istvanek J."/>
            <person name="Nedelnik J."/>
            <person name="Repkova J."/>
        </authorList>
    </citation>
    <scope>NUCLEOTIDE SEQUENCE [LARGE SCALE GENOMIC DNA]</scope>
    <source>
        <strain evidence="3">cv. 10/8</strain>
        <tissue evidence="2">Leaf</tissue>
    </source>
</reference>
<keyword evidence="3" id="KW-1185">Reference proteome</keyword>
<dbReference type="Proteomes" id="UP000265520">
    <property type="component" value="Unassembled WGS sequence"/>
</dbReference>
<feature type="region of interest" description="Disordered" evidence="1">
    <location>
        <begin position="1"/>
        <end position="31"/>
    </location>
</feature>
<protein>
    <submittedName>
        <fullName evidence="2">Uncharacterized protein</fullName>
    </submittedName>
</protein>
<sequence length="31" mass="3353">MTTAIIDLTGMPNTTTKPETEKTEKEAEIGT</sequence>
<comment type="caution">
    <text evidence="2">The sequence shown here is derived from an EMBL/GenBank/DDBJ whole genome shotgun (WGS) entry which is preliminary data.</text>
</comment>
<evidence type="ECO:0000256" key="1">
    <source>
        <dbReference type="SAM" id="MobiDB-lite"/>
    </source>
</evidence>
<accession>A0A392VS52</accession>
<feature type="non-terminal residue" evidence="2">
    <location>
        <position position="31"/>
    </location>
</feature>